<dbReference type="PANTHER" id="PTHR32347">
    <property type="entry name" value="EFFLUX SYSTEM COMPONENT YKNX-RELATED"/>
    <property type="match status" value="1"/>
</dbReference>
<evidence type="ECO:0000313" key="7">
    <source>
        <dbReference type="Proteomes" id="UP000262917"/>
    </source>
</evidence>
<gene>
    <name evidence="6" type="primary">hlyD</name>
    <name evidence="6" type="ORF">D0Y53_08050</name>
</gene>
<dbReference type="NCBIfam" id="NF002939">
    <property type="entry name" value="PRK03598.1"/>
    <property type="match status" value="1"/>
</dbReference>
<dbReference type="OrthoDB" id="9813967at2"/>
<feature type="domain" description="YbhG-like alpha-helical hairpin" evidence="5">
    <location>
        <begin position="83"/>
        <end position="211"/>
    </location>
</feature>
<feature type="coiled-coil region" evidence="3">
    <location>
        <begin position="92"/>
        <end position="138"/>
    </location>
</feature>
<dbReference type="Pfam" id="PF25881">
    <property type="entry name" value="HH_YBHG"/>
    <property type="match status" value="1"/>
</dbReference>
<dbReference type="Gene3D" id="2.40.30.170">
    <property type="match status" value="1"/>
</dbReference>
<keyword evidence="2 3" id="KW-0175">Coiled coil</keyword>
<keyword evidence="4" id="KW-0472">Membrane</keyword>
<dbReference type="AlphaFoldDB" id="A0A372DL86"/>
<reference evidence="6 7" key="1">
    <citation type="submission" date="2018-08" db="EMBL/GenBank/DDBJ databases">
        <title>Lysobacter weifangensis sp. nov., a new member of the family 'Xanthomonadaceae', isolated from soil in a farmland.</title>
        <authorList>
            <person name="Zhao H."/>
        </authorList>
    </citation>
    <scope>NUCLEOTIDE SEQUENCE [LARGE SCALE GENOMIC DNA]</scope>
    <source>
        <strain evidence="6 7">WF-2</strain>
    </source>
</reference>
<keyword evidence="4" id="KW-1133">Transmembrane helix</keyword>
<keyword evidence="7" id="KW-1185">Reference proteome</keyword>
<evidence type="ECO:0000259" key="5">
    <source>
        <dbReference type="Pfam" id="PF25881"/>
    </source>
</evidence>
<evidence type="ECO:0000256" key="2">
    <source>
        <dbReference type="ARBA" id="ARBA00023054"/>
    </source>
</evidence>
<dbReference type="InterPro" id="IPR050465">
    <property type="entry name" value="UPF0194_transport"/>
</dbReference>
<comment type="caution">
    <text evidence="6">The sequence shown here is derived from an EMBL/GenBank/DDBJ whole genome shotgun (WGS) entry which is preliminary data.</text>
</comment>
<sequence length="343" mass="36642">MKASSLLRTRKHLAIAAVAVVLVAAGAGLWWQQRMGSQDGVLRLYGNVDIREVQLAFRQPGRVAQMAFDEGDAVTAGARMAVLDAEPYRQALAAAEASVRVAQAELDKLQRGLRPQEIVQAQATLGQAEAVARDAERNHRRQSELLASGASSQRTVDAARAARDQAIAAVEAARAALSQAREGFRREDIAAGKAKLAAAKAMQAQAATALADTVLSAPSDGTVIARVREPGSMVTSHDTIYGLSLDAPVYVRAYVGEPDLGRIAPGTRVRVRSDSSDKVYRGRIGFISPRAEFTPKTVETTDLRTDLVYRLRIVIDKADARAGLRQGMPVTIEVDARPAAKGA</sequence>
<dbReference type="Gene3D" id="1.10.287.470">
    <property type="entry name" value="Helix hairpin bin"/>
    <property type="match status" value="2"/>
</dbReference>
<dbReference type="SUPFAM" id="SSF111369">
    <property type="entry name" value="HlyD-like secretion proteins"/>
    <property type="match status" value="3"/>
</dbReference>
<dbReference type="PANTHER" id="PTHR32347:SF29">
    <property type="entry name" value="UPF0194 MEMBRANE PROTEIN YBHG"/>
    <property type="match status" value="1"/>
</dbReference>
<evidence type="ECO:0000313" key="6">
    <source>
        <dbReference type="EMBL" id="RFP60310.1"/>
    </source>
</evidence>
<feature type="transmembrane region" description="Helical" evidence="4">
    <location>
        <begin position="12"/>
        <end position="31"/>
    </location>
</feature>
<dbReference type="Proteomes" id="UP000262917">
    <property type="component" value="Unassembled WGS sequence"/>
</dbReference>
<protein>
    <submittedName>
        <fullName evidence="6">Secretion protein HlyD</fullName>
    </submittedName>
</protein>
<name>A0A372DL86_9GAMM</name>
<evidence type="ECO:0000256" key="3">
    <source>
        <dbReference type="SAM" id="Coils"/>
    </source>
</evidence>
<accession>A0A372DL86</accession>
<organism evidence="6 7">
    <name type="scientific">Cognatiluteimonas weifangensis</name>
    <dbReference type="NCBI Taxonomy" id="2303539"/>
    <lineage>
        <taxon>Bacteria</taxon>
        <taxon>Pseudomonadati</taxon>
        <taxon>Pseudomonadota</taxon>
        <taxon>Gammaproteobacteria</taxon>
        <taxon>Lysobacterales</taxon>
        <taxon>Lysobacteraceae</taxon>
        <taxon>Cognatiluteimonas</taxon>
    </lineage>
</organism>
<dbReference type="InterPro" id="IPR059052">
    <property type="entry name" value="HH_YbhG-like"/>
</dbReference>
<proteinExistence type="predicted"/>
<dbReference type="EMBL" id="QVPD01000007">
    <property type="protein sequence ID" value="RFP60310.1"/>
    <property type="molecule type" value="Genomic_DNA"/>
</dbReference>
<dbReference type="RefSeq" id="WP_117202712.1">
    <property type="nucleotide sequence ID" value="NZ_JBHTBK010000003.1"/>
</dbReference>
<comment type="subcellular location">
    <subcellularLocation>
        <location evidence="1">Cell envelope</location>
    </subcellularLocation>
</comment>
<evidence type="ECO:0000256" key="1">
    <source>
        <dbReference type="ARBA" id="ARBA00004196"/>
    </source>
</evidence>
<evidence type="ECO:0000256" key="4">
    <source>
        <dbReference type="SAM" id="Phobius"/>
    </source>
</evidence>
<keyword evidence="4" id="KW-0812">Transmembrane</keyword>
<dbReference type="GO" id="GO:0042597">
    <property type="term" value="C:periplasmic space"/>
    <property type="evidence" value="ECO:0007669"/>
    <property type="project" value="UniProtKB-SubCell"/>
</dbReference>
<dbReference type="Gene3D" id="2.40.50.100">
    <property type="match status" value="1"/>
</dbReference>